<dbReference type="InterPro" id="IPR036286">
    <property type="entry name" value="LexA/Signal_pep-like_sf"/>
</dbReference>
<keyword evidence="7" id="KW-0645">Protease</keyword>
<dbReference type="InterPro" id="IPR019757">
    <property type="entry name" value="Pept_S26A_signal_pept_1_Lys-AS"/>
</dbReference>
<organism evidence="9 10">
    <name type="scientific">Acetivibrio ethanolgignens</name>
    <dbReference type="NCBI Taxonomy" id="290052"/>
    <lineage>
        <taxon>Bacteria</taxon>
        <taxon>Bacillati</taxon>
        <taxon>Bacillota</taxon>
        <taxon>Clostridia</taxon>
        <taxon>Eubacteriales</taxon>
        <taxon>Oscillospiraceae</taxon>
        <taxon>Acetivibrio</taxon>
    </lineage>
</organism>
<keyword evidence="10" id="KW-1185">Reference proteome</keyword>
<feature type="active site" evidence="6">
    <location>
        <position position="42"/>
    </location>
</feature>
<dbReference type="Pfam" id="PF10502">
    <property type="entry name" value="Peptidase_S26"/>
    <property type="match status" value="1"/>
</dbReference>
<reference evidence="9 10" key="1">
    <citation type="submission" date="2015-11" db="EMBL/GenBank/DDBJ databases">
        <title>Butyribacter intestini gen. nov., sp. nov., a butyric acid-producing bacterium of the family Lachnospiraceae isolated from the human faeces.</title>
        <authorList>
            <person name="Zou Y."/>
            <person name="Xue W."/>
            <person name="Luo G."/>
            <person name="Lv M."/>
        </authorList>
    </citation>
    <scope>NUCLEOTIDE SEQUENCE [LARGE SCALE GENOMIC DNA]</scope>
    <source>
        <strain evidence="9 10">ACET-33324</strain>
    </source>
</reference>
<evidence type="ECO:0000256" key="6">
    <source>
        <dbReference type="PIRSR" id="PIRSR600223-1"/>
    </source>
</evidence>
<dbReference type="EMBL" id="LNAM01000068">
    <property type="protein sequence ID" value="KSV59962.1"/>
    <property type="molecule type" value="Genomic_DNA"/>
</dbReference>
<dbReference type="InterPro" id="IPR000223">
    <property type="entry name" value="Pept_S26A_signal_pept_1"/>
</dbReference>
<dbReference type="GO" id="GO:0009003">
    <property type="term" value="F:signal peptidase activity"/>
    <property type="evidence" value="ECO:0007669"/>
    <property type="project" value="UniProtKB-EC"/>
</dbReference>
<gene>
    <name evidence="9" type="ORF">ASU35_07435</name>
</gene>
<evidence type="ECO:0000313" key="9">
    <source>
        <dbReference type="EMBL" id="KSV59962.1"/>
    </source>
</evidence>
<comment type="caution">
    <text evidence="9">The sequence shown here is derived from an EMBL/GenBank/DDBJ whole genome shotgun (WGS) entry which is preliminary data.</text>
</comment>
<evidence type="ECO:0000259" key="8">
    <source>
        <dbReference type="Pfam" id="PF10502"/>
    </source>
</evidence>
<evidence type="ECO:0000256" key="3">
    <source>
        <dbReference type="ARBA" id="ARBA00009370"/>
    </source>
</evidence>
<dbReference type="InterPro" id="IPR019533">
    <property type="entry name" value="Peptidase_S26"/>
</dbReference>
<dbReference type="OrthoDB" id="9802919at2"/>
<dbReference type="InterPro" id="IPR019758">
    <property type="entry name" value="Pept_S26A_signal_pept_1_CS"/>
</dbReference>
<dbReference type="Gene3D" id="2.10.109.10">
    <property type="entry name" value="Umud Fragment, subunit A"/>
    <property type="match status" value="1"/>
</dbReference>
<dbReference type="EC" id="3.4.21.89" evidence="4 7"/>
<dbReference type="PANTHER" id="PTHR43390:SF1">
    <property type="entry name" value="CHLOROPLAST PROCESSING PEPTIDASE"/>
    <property type="match status" value="1"/>
</dbReference>
<dbReference type="PANTHER" id="PTHR43390">
    <property type="entry name" value="SIGNAL PEPTIDASE I"/>
    <property type="match status" value="1"/>
</dbReference>
<evidence type="ECO:0000256" key="5">
    <source>
        <dbReference type="ARBA" id="ARBA00022801"/>
    </source>
</evidence>
<dbReference type="Proteomes" id="UP000054874">
    <property type="component" value="Unassembled WGS sequence"/>
</dbReference>
<evidence type="ECO:0000256" key="7">
    <source>
        <dbReference type="RuleBase" id="RU362042"/>
    </source>
</evidence>
<dbReference type="GO" id="GO:0005886">
    <property type="term" value="C:plasma membrane"/>
    <property type="evidence" value="ECO:0007669"/>
    <property type="project" value="UniProtKB-SubCell"/>
</dbReference>
<dbReference type="SUPFAM" id="SSF51306">
    <property type="entry name" value="LexA/Signal peptidase"/>
    <property type="match status" value="1"/>
</dbReference>
<name>A0A0V8QHR3_9FIRM</name>
<dbReference type="PROSITE" id="PS00760">
    <property type="entry name" value="SPASE_I_2"/>
    <property type="match status" value="1"/>
</dbReference>
<evidence type="ECO:0000313" key="10">
    <source>
        <dbReference type="Proteomes" id="UP000054874"/>
    </source>
</evidence>
<feature type="domain" description="Peptidase S26" evidence="8">
    <location>
        <begin position="15"/>
        <end position="161"/>
    </location>
</feature>
<comment type="catalytic activity">
    <reaction evidence="1 7">
        <text>Cleavage of hydrophobic, N-terminal signal or leader sequences from secreted and periplasmic proteins.</text>
        <dbReference type="EC" id="3.4.21.89"/>
    </reaction>
</comment>
<comment type="subcellular location">
    <subcellularLocation>
        <location evidence="2">Cell membrane</location>
        <topology evidence="2">Single-pass type II membrane protein</topology>
    </subcellularLocation>
    <subcellularLocation>
        <location evidence="7">Membrane</location>
        <topology evidence="7">Single-pass type II membrane protein</topology>
    </subcellularLocation>
</comment>
<keyword evidence="5 7" id="KW-0378">Hydrolase</keyword>
<dbReference type="NCBIfam" id="TIGR02227">
    <property type="entry name" value="sigpep_I_bact"/>
    <property type="match status" value="1"/>
</dbReference>
<dbReference type="RefSeq" id="WP_058351854.1">
    <property type="nucleotide sequence ID" value="NZ_CABMMD010000068.1"/>
</dbReference>
<dbReference type="AlphaFoldDB" id="A0A0V8QHR3"/>
<dbReference type="CDD" id="cd06530">
    <property type="entry name" value="S26_SPase_I"/>
    <property type="match status" value="1"/>
</dbReference>
<evidence type="ECO:0000256" key="2">
    <source>
        <dbReference type="ARBA" id="ARBA00004401"/>
    </source>
</evidence>
<proteinExistence type="inferred from homology"/>
<dbReference type="PRINTS" id="PR00727">
    <property type="entry name" value="LEADERPTASE"/>
</dbReference>
<dbReference type="PROSITE" id="PS00761">
    <property type="entry name" value="SPASE_I_3"/>
    <property type="match status" value="1"/>
</dbReference>
<protein>
    <recommendedName>
        <fullName evidence="4 7">Signal peptidase I</fullName>
        <ecNumber evidence="4 7">3.4.21.89</ecNumber>
    </recommendedName>
</protein>
<dbReference type="GO" id="GO:0004252">
    <property type="term" value="F:serine-type endopeptidase activity"/>
    <property type="evidence" value="ECO:0007669"/>
    <property type="project" value="InterPro"/>
</dbReference>
<feature type="active site" evidence="6">
    <location>
        <position position="82"/>
    </location>
</feature>
<evidence type="ECO:0000256" key="1">
    <source>
        <dbReference type="ARBA" id="ARBA00000677"/>
    </source>
</evidence>
<dbReference type="GO" id="GO:0006465">
    <property type="term" value="P:signal peptide processing"/>
    <property type="evidence" value="ECO:0007669"/>
    <property type="project" value="InterPro"/>
</dbReference>
<sequence>MKLMKNYLKKASLILAVFFFIYGVASFLNDYLLQAEKIQGTSMEPLLTDGEMVFVSDIPFWFSKPKRFDVIAFKKENTLYVKRIVGLPGEKIAVKNGNIYIDGQVVPENFGKEPISEDMEEMVLRKEEYFVLGDNRNFSIDSRSREIGAVKKEQIRGKVLFK</sequence>
<dbReference type="STRING" id="290052.ASU35_07435"/>
<accession>A0A0V8QHR3</accession>
<comment type="similarity">
    <text evidence="3 7">Belongs to the peptidase S26 family.</text>
</comment>
<evidence type="ECO:0000256" key="4">
    <source>
        <dbReference type="ARBA" id="ARBA00013208"/>
    </source>
</evidence>